<dbReference type="Proteomes" id="UP000093695">
    <property type="component" value="Chromosome"/>
</dbReference>
<evidence type="ECO:0000259" key="1">
    <source>
        <dbReference type="Pfam" id="PF01863"/>
    </source>
</evidence>
<evidence type="ECO:0000313" key="2">
    <source>
        <dbReference type="EMBL" id="ANN15137.1"/>
    </source>
</evidence>
<dbReference type="InterPro" id="IPR053136">
    <property type="entry name" value="UTP_pyrophosphatase-like"/>
</dbReference>
<organism evidence="2 3">
    <name type="scientific">Amycolatopsis orientalis</name>
    <name type="common">Nocardia orientalis</name>
    <dbReference type="NCBI Taxonomy" id="31958"/>
    <lineage>
        <taxon>Bacteria</taxon>
        <taxon>Bacillati</taxon>
        <taxon>Actinomycetota</taxon>
        <taxon>Actinomycetes</taxon>
        <taxon>Pseudonocardiales</taxon>
        <taxon>Pseudonocardiaceae</taxon>
        <taxon>Amycolatopsis</taxon>
    </lineage>
</organism>
<name>A0A193BSF6_AMYOR</name>
<sequence length="243" mass="28671">MSTASAYLTVRGINIDVVYKDIKNLHIGVYPPLGRVRVAAPHRLDDDHVRLAVIQRLPWIKQQREQLRSAARQSEREMITGESHYVWGIRRRMKVIERPGRAHFEVDGERLLLYVPAGTTAERRRELIDRWYREQLRQAIPPLIAKWEPKLDVSVPRWTIRRMKTKWGSCNPGSGHIWFNVELAKKHPDCLEYIVVHEMTHHLERNHGPRFTALMDKFMSNWRSLRDQLNEAPLGHEEWSQTV</sequence>
<dbReference type="Pfam" id="PF01863">
    <property type="entry name" value="YgjP-like"/>
    <property type="match status" value="1"/>
</dbReference>
<dbReference type="InterPro" id="IPR002725">
    <property type="entry name" value="YgjP-like_metallopeptidase"/>
</dbReference>
<dbReference type="Gene3D" id="3.30.2010.10">
    <property type="entry name" value="Metalloproteases ('zincins'), catalytic domain"/>
    <property type="match status" value="1"/>
</dbReference>
<keyword evidence="3" id="KW-1185">Reference proteome</keyword>
<dbReference type="RefSeq" id="WP_044852106.1">
    <property type="nucleotide sequence ID" value="NZ_CP016174.1"/>
</dbReference>
<gene>
    <name evidence="2" type="ORF">SD37_05315</name>
</gene>
<accession>A0A193BSF6</accession>
<dbReference type="STRING" id="31958.SD37_05315"/>
<evidence type="ECO:0000313" key="3">
    <source>
        <dbReference type="Proteomes" id="UP000093695"/>
    </source>
</evidence>
<feature type="domain" description="YgjP-like metallopeptidase" evidence="1">
    <location>
        <begin position="28"/>
        <end position="231"/>
    </location>
</feature>
<protein>
    <submittedName>
        <fullName evidence="2">Metal-dependent hydrolase</fullName>
    </submittedName>
</protein>
<dbReference type="CDD" id="cd07344">
    <property type="entry name" value="M48_yhfN_like"/>
    <property type="match status" value="1"/>
</dbReference>
<dbReference type="KEGG" id="aori:SD37_05315"/>
<keyword evidence="2" id="KW-0378">Hydrolase</keyword>
<dbReference type="GO" id="GO:0016787">
    <property type="term" value="F:hydrolase activity"/>
    <property type="evidence" value="ECO:0007669"/>
    <property type="project" value="UniProtKB-KW"/>
</dbReference>
<dbReference type="PANTHER" id="PTHR30399:SF1">
    <property type="entry name" value="UTP PYROPHOSPHATASE"/>
    <property type="match status" value="1"/>
</dbReference>
<dbReference type="PANTHER" id="PTHR30399">
    <property type="entry name" value="UNCHARACTERIZED PROTEIN YGJP"/>
    <property type="match status" value="1"/>
</dbReference>
<proteinExistence type="predicted"/>
<reference evidence="2 3" key="1">
    <citation type="journal article" date="2015" name="Genome Announc.">
        <title>Draft Genome Sequence of Norvancomycin-Producing Strain Amycolatopsis orientalis CPCC200066.</title>
        <authorList>
            <person name="Lei X."/>
            <person name="Yuan F."/>
            <person name="Shi Y."/>
            <person name="Li X."/>
            <person name="Wang L."/>
            <person name="Hong B."/>
        </authorList>
    </citation>
    <scope>NUCLEOTIDE SEQUENCE [LARGE SCALE GENOMIC DNA]</scope>
    <source>
        <strain evidence="2 3">B-37</strain>
    </source>
</reference>
<dbReference type="EMBL" id="CP016174">
    <property type="protein sequence ID" value="ANN15137.1"/>
    <property type="molecule type" value="Genomic_DNA"/>
</dbReference>
<dbReference type="AlphaFoldDB" id="A0A193BSF6"/>